<evidence type="ECO:0000256" key="1">
    <source>
        <dbReference type="SAM" id="Phobius"/>
    </source>
</evidence>
<reference evidence="2 3" key="1">
    <citation type="submission" date="2023-01" db="EMBL/GenBank/DDBJ databases">
        <title>Novel diversity within Roseofilum (Cyanobacteria; Desertifilaceae) from marine benthic mats with descriptions of four novel species.</title>
        <authorList>
            <person name="Wang Y."/>
            <person name="Berthold D.E."/>
            <person name="Hu J."/>
            <person name="Lefler F.W."/>
            <person name="Laughinghouse H.D. IV."/>
        </authorList>
    </citation>
    <scope>NUCLEOTIDE SEQUENCE [LARGE SCALE GENOMIC DNA]</scope>
    <source>
        <strain evidence="2 3">BLCC-M114</strain>
    </source>
</reference>
<protein>
    <submittedName>
        <fullName evidence="2">Uncharacterized protein</fullName>
    </submittedName>
</protein>
<dbReference type="Proteomes" id="UP001235849">
    <property type="component" value="Unassembled WGS sequence"/>
</dbReference>
<organism evidence="2 3">
    <name type="scientific">Roseofilum capinflatum BLCC-M114</name>
    <dbReference type="NCBI Taxonomy" id="3022440"/>
    <lineage>
        <taxon>Bacteria</taxon>
        <taxon>Bacillati</taxon>
        <taxon>Cyanobacteriota</taxon>
        <taxon>Cyanophyceae</taxon>
        <taxon>Desertifilales</taxon>
        <taxon>Desertifilaceae</taxon>
        <taxon>Roseofilum</taxon>
        <taxon>Roseofilum capinflatum</taxon>
    </lineage>
</organism>
<keyword evidence="1" id="KW-1133">Transmembrane helix</keyword>
<evidence type="ECO:0000313" key="2">
    <source>
        <dbReference type="EMBL" id="MDJ1175877.1"/>
    </source>
</evidence>
<sequence>MFVSYLLTSLLTLAIALSSTSIDAIPKHRQSQVRAISLLIGIISFKVIIIGGAKDNLPLILQQSQ</sequence>
<dbReference type="EMBL" id="JAQOSO010000092">
    <property type="protein sequence ID" value="MDJ1175877.1"/>
    <property type="molecule type" value="Genomic_DNA"/>
</dbReference>
<gene>
    <name evidence="2" type="ORF">PMG25_17450</name>
</gene>
<keyword evidence="1" id="KW-0812">Transmembrane</keyword>
<dbReference type="RefSeq" id="WP_283768169.1">
    <property type="nucleotide sequence ID" value="NZ_JAQOSO010000092.1"/>
</dbReference>
<comment type="caution">
    <text evidence="2">The sequence shown here is derived from an EMBL/GenBank/DDBJ whole genome shotgun (WGS) entry which is preliminary data.</text>
</comment>
<name>A0ABT7B9P5_9CYAN</name>
<feature type="transmembrane region" description="Helical" evidence="1">
    <location>
        <begin position="34"/>
        <end position="53"/>
    </location>
</feature>
<accession>A0ABT7B9P5</accession>
<proteinExistence type="predicted"/>
<keyword evidence="1" id="KW-0472">Membrane</keyword>
<evidence type="ECO:0000313" key="3">
    <source>
        <dbReference type="Proteomes" id="UP001235849"/>
    </source>
</evidence>
<keyword evidence="3" id="KW-1185">Reference proteome</keyword>